<evidence type="ECO:0000256" key="6">
    <source>
        <dbReference type="ARBA" id="ARBA00023043"/>
    </source>
</evidence>
<sequence>MPQEPPSLESLRKKLFNAAKSGDASVIITSKGQDRSALLHPASSDTVLHVAARYGHLDVIRALLENLNLDYLLTAVNQDGKCALHEAAQNKHVPVARYLIQKGTAVDVLKRADWTPLMLACTRDRNTEMLNLLLGEGAQPCLRNKDGWTALHIAAR</sequence>
<dbReference type="AlphaFoldDB" id="A0AAJ6QXP5"/>
<dbReference type="GeneID" id="100904918"/>
<feature type="repeat" description="ANK" evidence="12">
    <location>
        <begin position="79"/>
        <end position="111"/>
    </location>
</feature>
<dbReference type="GO" id="GO:0006887">
    <property type="term" value="P:exocytosis"/>
    <property type="evidence" value="ECO:0007669"/>
    <property type="project" value="UniProtKB-KW"/>
</dbReference>
<evidence type="ECO:0000256" key="12">
    <source>
        <dbReference type="PROSITE-ProRule" id="PRU00023"/>
    </source>
</evidence>
<dbReference type="KEGG" id="goe:100904918"/>
<evidence type="ECO:0000256" key="4">
    <source>
        <dbReference type="ARBA" id="ARBA00022737"/>
    </source>
</evidence>
<dbReference type="PROSITE" id="PS50297">
    <property type="entry name" value="ANK_REP_REGION"/>
    <property type="match status" value="2"/>
</dbReference>
<evidence type="ECO:0000256" key="8">
    <source>
        <dbReference type="ARBA" id="ARBA00023298"/>
    </source>
</evidence>
<dbReference type="Pfam" id="PF12796">
    <property type="entry name" value="Ank_2"/>
    <property type="match status" value="2"/>
</dbReference>
<evidence type="ECO:0000256" key="5">
    <source>
        <dbReference type="ARBA" id="ARBA00023028"/>
    </source>
</evidence>
<keyword evidence="8" id="KW-1053">Target membrane</keyword>
<comment type="similarity">
    <text evidence="9">Belongs to the cationic peptide 01 (latrotoxin) family. 03 (alpha-latrotoxin) subfamily.</text>
</comment>
<evidence type="ECO:0000256" key="7">
    <source>
        <dbReference type="ARBA" id="ARBA00023136"/>
    </source>
</evidence>
<keyword evidence="4" id="KW-0677">Repeat</keyword>
<evidence type="ECO:0000256" key="1">
    <source>
        <dbReference type="ARBA" id="ARBA00004175"/>
    </source>
</evidence>
<keyword evidence="6 12" id="KW-0040">ANK repeat</keyword>
<evidence type="ECO:0000256" key="11">
    <source>
        <dbReference type="ARBA" id="ARBA00049811"/>
    </source>
</evidence>
<dbReference type="Gene3D" id="1.25.40.20">
    <property type="entry name" value="Ankyrin repeat-containing domain"/>
    <property type="match status" value="3"/>
</dbReference>
<name>A0AAJ6QXP5_9ACAR</name>
<keyword evidence="5" id="KW-0528">Neurotoxin</keyword>
<evidence type="ECO:0000256" key="3">
    <source>
        <dbReference type="ARBA" id="ARBA00022537"/>
    </source>
</evidence>
<dbReference type="PANTHER" id="PTHR24198">
    <property type="entry name" value="ANKYRIN REPEAT AND PROTEIN KINASE DOMAIN-CONTAINING PROTEIN"/>
    <property type="match status" value="1"/>
</dbReference>
<organism evidence="13 14">
    <name type="scientific">Galendromus occidentalis</name>
    <name type="common">western predatory mite</name>
    <dbReference type="NCBI Taxonomy" id="34638"/>
    <lineage>
        <taxon>Eukaryota</taxon>
        <taxon>Metazoa</taxon>
        <taxon>Ecdysozoa</taxon>
        <taxon>Arthropoda</taxon>
        <taxon>Chelicerata</taxon>
        <taxon>Arachnida</taxon>
        <taxon>Acari</taxon>
        <taxon>Parasitiformes</taxon>
        <taxon>Mesostigmata</taxon>
        <taxon>Gamasina</taxon>
        <taxon>Phytoseioidea</taxon>
        <taxon>Phytoseiidae</taxon>
        <taxon>Typhlodrominae</taxon>
        <taxon>Galendromus</taxon>
    </lineage>
</organism>
<dbReference type="RefSeq" id="XP_003747263.1">
    <property type="nucleotide sequence ID" value="XM_003747215.1"/>
</dbReference>
<evidence type="ECO:0000256" key="9">
    <source>
        <dbReference type="ARBA" id="ARBA00049657"/>
    </source>
</evidence>
<proteinExistence type="inferred from homology"/>
<accession>A0AAJ6QXP5</accession>
<dbReference type="PANTHER" id="PTHR24198:SF165">
    <property type="entry name" value="ANKYRIN REPEAT-CONTAINING PROTEIN-RELATED"/>
    <property type="match status" value="1"/>
</dbReference>
<evidence type="ECO:0000256" key="10">
    <source>
        <dbReference type="ARBA" id="ARBA00049715"/>
    </source>
</evidence>
<evidence type="ECO:0000313" key="13">
    <source>
        <dbReference type="Proteomes" id="UP000694867"/>
    </source>
</evidence>
<protein>
    <recommendedName>
        <fullName evidence="11">Alpha-latrotoxin</fullName>
    </recommendedName>
</protein>
<comment type="subunit">
    <text evidence="10">Homotetramer in membranes.</text>
</comment>
<feature type="repeat" description="ANK" evidence="12">
    <location>
        <begin position="43"/>
        <end position="66"/>
    </location>
</feature>
<dbReference type="GO" id="GO:0044218">
    <property type="term" value="C:other organism cell membrane"/>
    <property type="evidence" value="ECO:0007669"/>
    <property type="project" value="UniProtKB-KW"/>
</dbReference>
<dbReference type="GO" id="GO:0044231">
    <property type="term" value="C:host cell presynaptic membrane"/>
    <property type="evidence" value="ECO:0007669"/>
    <property type="project" value="UniProtKB-KW"/>
</dbReference>
<keyword evidence="5" id="KW-0800">Toxin</keyword>
<dbReference type="InterPro" id="IPR036770">
    <property type="entry name" value="Ankyrin_rpt-contain_sf"/>
</dbReference>
<evidence type="ECO:0000256" key="2">
    <source>
        <dbReference type="ARBA" id="ARBA00022483"/>
    </source>
</evidence>
<keyword evidence="7" id="KW-0472">Membrane</keyword>
<comment type="subcellular location">
    <subcellularLocation>
        <location evidence="1">Target cell membrane</location>
    </subcellularLocation>
</comment>
<gene>
    <name evidence="14" type="primary">LOC100904918</name>
</gene>
<keyword evidence="2" id="KW-0268">Exocytosis</keyword>
<keyword evidence="3" id="KW-1052">Target cell membrane</keyword>
<reference evidence="14" key="1">
    <citation type="submission" date="2025-08" db="UniProtKB">
        <authorList>
            <consortium name="RefSeq"/>
        </authorList>
    </citation>
    <scope>IDENTIFICATION</scope>
</reference>
<dbReference type="SMART" id="SM00248">
    <property type="entry name" value="ANK"/>
    <property type="match status" value="3"/>
</dbReference>
<keyword evidence="5" id="KW-0638">Presynaptic neurotoxin</keyword>
<dbReference type="Proteomes" id="UP000694867">
    <property type="component" value="Unplaced"/>
</dbReference>
<keyword evidence="13" id="KW-1185">Reference proteome</keyword>
<dbReference type="SUPFAM" id="SSF48403">
    <property type="entry name" value="Ankyrin repeat"/>
    <property type="match status" value="1"/>
</dbReference>
<evidence type="ECO:0000313" key="14">
    <source>
        <dbReference type="RefSeq" id="XP_003747263.1"/>
    </source>
</evidence>
<dbReference type="InterPro" id="IPR002110">
    <property type="entry name" value="Ankyrin_rpt"/>
</dbReference>
<dbReference type="PROSITE" id="PS50088">
    <property type="entry name" value="ANK_REPEAT"/>
    <property type="match status" value="2"/>
</dbReference>